<protein>
    <submittedName>
        <fullName evidence="2">Uncharacterized protein</fullName>
    </submittedName>
</protein>
<organism evidence="2">
    <name type="scientific">Ditylum brightwellii</name>
    <dbReference type="NCBI Taxonomy" id="49249"/>
    <lineage>
        <taxon>Eukaryota</taxon>
        <taxon>Sar</taxon>
        <taxon>Stramenopiles</taxon>
        <taxon>Ochrophyta</taxon>
        <taxon>Bacillariophyta</taxon>
        <taxon>Mediophyceae</taxon>
        <taxon>Lithodesmiophycidae</taxon>
        <taxon>Lithodesmiales</taxon>
        <taxon>Lithodesmiaceae</taxon>
        <taxon>Ditylum</taxon>
    </lineage>
</organism>
<reference evidence="2" key="1">
    <citation type="submission" date="2021-01" db="EMBL/GenBank/DDBJ databases">
        <authorList>
            <person name="Corre E."/>
            <person name="Pelletier E."/>
            <person name="Niang G."/>
            <person name="Scheremetjew M."/>
            <person name="Finn R."/>
            <person name="Kale V."/>
            <person name="Holt S."/>
            <person name="Cochrane G."/>
            <person name="Meng A."/>
            <person name="Brown T."/>
            <person name="Cohen L."/>
        </authorList>
    </citation>
    <scope>NUCLEOTIDE SEQUENCE</scope>
    <source>
        <strain evidence="2">Pop2</strain>
    </source>
</reference>
<accession>A0A6U3Q6U1</accession>
<gene>
    <name evidence="1" type="ORF">DBRI1063_LOCUS6227</name>
    <name evidence="2" type="ORF">DBRI1063_LOCUS6228</name>
</gene>
<evidence type="ECO:0000313" key="1">
    <source>
        <dbReference type="EMBL" id="CAD9320946.1"/>
    </source>
</evidence>
<name>A0A6U3Q6U1_9STRA</name>
<sequence>MPCNKSKGVRWQGATLQRAGETLPHLPAKLSTPAAAHNIQGRTLCTHLHAHMLMRYDYGAHVLTLSCVARASAQGAPPTRRGDKRREGNTQALCESPVWTHEVEWGVWWHRSSMCVCVCVWWHRSSSGGDNRPEAVASNEQQAKYTPNHVLLLV</sequence>
<dbReference type="AlphaFoldDB" id="A0A6U3Q6U1"/>
<evidence type="ECO:0000313" key="2">
    <source>
        <dbReference type="EMBL" id="CAD9320948.1"/>
    </source>
</evidence>
<proteinExistence type="predicted"/>
<dbReference type="EMBL" id="HBGN01009730">
    <property type="protein sequence ID" value="CAD9320948.1"/>
    <property type="molecule type" value="Transcribed_RNA"/>
</dbReference>
<dbReference type="EMBL" id="HBGN01009729">
    <property type="protein sequence ID" value="CAD9320946.1"/>
    <property type="molecule type" value="Transcribed_RNA"/>
</dbReference>